<dbReference type="SMART" id="SM00499">
    <property type="entry name" value="AAI"/>
    <property type="match status" value="1"/>
</dbReference>
<reference evidence="13" key="2">
    <citation type="submission" date="2025-08" db="UniProtKB">
        <authorList>
            <consortium name="RefSeq"/>
        </authorList>
    </citation>
    <scope>IDENTIFICATION</scope>
    <source>
        <tissue evidence="13">Young leaves</tissue>
    </source>
</reference>
<dbReference type="InterPro" id="IPR036312">
    <property type="entry name" value="Bifun_inhib/LTP/seed_sf"/>
</dbReference>
<dbReference type="GO" id="GO:0005886">
    <property type="term" value="C:plasma membrane"/>
    <property type="evidence" value="ECO:0007669"/>
    <property type="project" value="UniProtKB-SubCell"/>
</dbReference>
<comment type="subcellular location">
    <subcellularLocation>
        <location evidence="1">Cell membrane</location>
        <topology evidence="1">Lipid-anchor</topology>
        <topology evidence="1">GPI-anchor</topology>
    </subcellularLocation>
</comment>
<dbReference type="PRINTS" id="PR00382">
    <property type="entry name" value="LIPIDTRNSFER"/>
</dbReference>
<dbReference type="FunFam" id="1.10.110.10:FF:000001">
    <property type="entry name" value="Bifunctional inhibitor/lipid-transfer protein/seed storage 2S albumin superfamily protein"/>
    <property type="match status" value="1"/>
</dbReference>
<dbReference type="AlphaFoldDB" id="A0A8B8MDV3"/>
<evidence type="ECO:0000256" key="5">
    <source>
        <dbReference type="ARBA" id="ARBA00022729"/>
    </source>
</evidence>
<feature type="domain" description="Bifunctional inhibitor/plant lipid transfer protein/seed storage helical" evidence="11">
    <location>
        <begin position="30"/>
        <end position="107"/>
    </location>
</feature>
<dbReference type="PANTHER" id="PTHR33044">
    <property type="entry name" value="BIFUNCTIONAL INHIBITOR/LIPID-TRANSFER PROTEIN/SEED STORAGE 2S ALBUMIN SUPERFAMILY PROTEIN-RELATED"/>
    <property type="match status" value="1"/>
</dbReference>
<dbReference type="InterPro" id="IPR043325">
    <property type="entry name" value="LTSS"/>
</dbReference>
<dbReference type="RefSeq" id="XP_027366866.1">
    <property type="nucleotide sequence ID" value="XM_027511065.1"/>
</dbReference>
<dbReference type="Pfam" id="PF14368">
    <property type="entry name" value="LTP_2"/>
    <property type="match status" value="1"/>
</dbReference>
<dbReference type="Gene3D" id="1.10.110.10">
    <property type="entry name" value="Plant lipid-transfer and hydrophobic proteins"/>
    <property type="match status" value="1"/>
</dbReference>
<feature type="region of interest" description="Disordered" evidence="9">
    <location>
        <begin position="106"/>
        <end position="164"/>
    </location>
</feature>
<sequence>MGFRGFVLCLVGVLVATMWAQNAAQPGSGCTSALTGLSPCLNYITGSSTTPSASCCSQLSSVVQSSPQCLCSVLNGGGATFGITINQTLALSLPAACKVQTPPASQCKAGNGATPPSSAPVGSPSDSSAESPDGSITPSASDFPSGGGGSKTVPSTNGGSSGGGTNRVPSHLVLYLLAIVSCVSTFTMF</sequence>
<dbReference type="SUPFAM" id="SSF47699">
    <property type="entry name" value="Bifunctional inhibitor/lipid-transfer protein/seed storage 2S albumin"/>
    <property type="match status" value="1"/>
</dbReference>
<keyword evidence="3" id="KW-1003">Cell membrane</keyword>
<proteinExistence type="inferred from homology"/>
<dbReference type="GeneID" id="113873091"/>
<evidence type="ECO:0000256" key="9">
    <source>
        <dbReference type="SAM" id="MobiDB-lite"/>
    </source>
</evidence>
<dbReference type="OrthoDB" id="911994at2759"/>
<comment type="similarity">
    <text evidence="2">Belongs to the plant LTP family.</text>
</comment>
<feature type="signal peptide" evidence="10">
    <location>
        <begin position="1"/>
        <end position="24"/>
    </location>
</feature>
<gene>
    <name evidence="13" type="primary">LOC113873091</name>
</gene>
<keyword evidence="7" id="KW-0325">Glycoprotein</keyword>
<dbReference type="GO" id="GO:0008289">
    <property type="term" value="F:lipid binding"/>
    <property type="evidence" value="ECO:0007669"/>
    <property type="project" value="InterPro"/>
</dbReference>
<dbReference type="GO" id="GO:0006869">
    <property type="term" value="P:lipid transport"/>
    <property type="evidence" value="ECO:0007669"/>
    <property type="project" value="InterPro"/>
</dbReference>
<evidence type="ECO:0000256" key="2">
    <source>
        <dbReference type="ARBA" id="ARBA00009748"/>
    </source>
</evidence>
<evidence type="ECO:0000256" key="6">
    <source>
        <dbReference type="ARBA" id="ARBA00023157"/>
    </source>
</evidence>
<keyword evidence="8" id="KW-0449">Lipoprotein</keyword>
<accession>A0A8B8MDV3</accession>
<evidence type="ECO:0000256" key="4">
    <source>
        <dbReference type="ARBA" id="ARBA00022622"/>
    </source>
</evidence>
<keyword evidence="12" id="KW-1185">Reference proteome</keyword>
<evidence type="ECO:0000256" key="1">
    <source>
        <dbReference type="ARBA" id="ARBA00004609"/>
    </source>
</evidence>
<dbReference type="InterPro" id="IPR016140">
    <property type="entry name" value="Bifunc_inhib/LTP/seed_store"/>
</dbReference>
<name>A0A8B8MDV3_ABRPR</name>
<dbReference type="InterPro" id="IPR000528">
    <property type="entry name" value="Plant_nsLTP"/>
</dbReference>
<dbReference type="Proteomes" id="UP000694853">
    <property type="component" value="Unplaced"/>
</dbReference>
<evidence type="ECO:0000256" key="8">
    <source>
        <dbReference type="ARBA" id="ARBA00023288"/>
    </source>
</evidence>
<organism evidence="12 13">
    <name type="scientific">Abrus precatorius</name>
    <name type="common">Indian licorice</name>
    <name type="synonym">Glycine abrus</name>
    <dbReference type="NCBI Taxonomy" id="3816"/>
    <lineage>
        <taxon>Eukaryota</taxon>
        <taxon>Viridiplantae</taxon>
        <taxon>Streptophyta</taxon>
        <taxon>Embryophyta</taxon>
        <taxon>Tracheophyta</taxon>
        <taxon>Spermatophyta</taxon>
        <taxon>Magnoliopsida</taxon>
        <taxon>eudicotyledons</taxon>
        <taxon>Gunneridae</taxon>
        <taxon>Pentapetalae</taxon>
        <taxon>rosids</taxon>
        <taxon>fabids</taxon>
        <taxon>Fabales</taxon>
        <taxon>Fabaceae</taxon>
        <taxon>Papilionoideae</taxon>
        <taxon>50 kb inversion clade</taxon>
        <taxon>NPAAA clade</taxon>
        <taxon>indigoferoid/millettioid clade</taxon>
        <taxon>Abreae</taxon>
        <taxon>Abrus</taxon>
    </lineage>
</organism>
<keyword evidence="4" id="KW-0472">Membrane</keyword>
<keyword evidence="5 10" id="KW-0732">Signal</keyword>
<evidence type="ECO:0000313" key="12">
    <source>
        <dbReference type="Proteomes" id="UP000694853"/>
    </source>
</evidence>
<dbReference type="GO" id="GO:0098552">
    <property type="term" value="C:side of membrane"/>
    <property type="evidence" value="ECO:0007669"/>
    <property type="project" value="UniProtKB-KW"/>
</dbReference>
<protein>
    <submittedName>
        <fullName evidence="13">Non-specific lipid-transfer protein-like protein At2g13820</fullName>
    </submittedName>
</protein>
<keyword evidence="6" id="KW-1015">Disulfide bond</keyword>
<evidence type="ECO:0000256" key="10">
    <source>
        <dbReference type="SAM" id="SignalP"/>
    </source>
</evidence>
<keyword evidence="4" id="KW-0336">GPI-anchor</keyword>
<dbReference type="KEGG" id="aprc:113873091"/>
<evidence type="ECO:0000313" key="13">
    <source>
        <dbReference type="RefSeq" id="XP_027366866.1"/>
    </source>
</evidence>
<evidence type="ECO:0000259" key="11">
    <source>
        <dbReference type="SMART" id="SM00499"/>
    </source>
</evidence>
<feature type="compositionally biased region" description="Low complexity" evidence="9">
    <location>
        <begin position="115"/>
        <end position="128"/>
    </location>
</feature>
<evidence type="ECO:0000256" key="3">
    <source>
        <dbReference type="ARBA" id="ARBA00022475"/>
    </source>
</evidence>
<dbReference type="CDD" id="cd00010">
    <property type="entry name" value="AAI_LTSS"/>
    <property type="match status" value="1"/>
</dbReference>
<feature type="chain" id="PRO_5034680932" evidence="10">
    <location>
        <begin position="25"/>
        <end position="189"/>
    </location>
</feature>
<evidence type="ECO:0000256" key="7">
    <source>
        <dbReference type="ARBA" id="ARBA00023180"/>
    </source>
</evidence>
<reference evidence="12" key="1">
    <citation type="journal article" date="2019" name="Toxins">
        <title>Detection of Abrin-Like and Prepropulchellin-Like Toxin Genes and Transcripts Using Whole Genome Sequencing and Full-Length Transcript Sequencing of Abrus precatorius.</title>
        <authorList>
            <person name="Hovde B.T."/>
            <person name="Daligault H.E."/>
            <person name="Hanschen E.R."/>
            <person name="Kunde Y.A."/>
            <person name="Johnson M.B."/>
            <person name="Starkenburg S.R."/>
            <person name="Johnson S.L."/>
        </authorList>
    </citation>
    <scope>NUCLEOTIDE SEQUENCE [LARGE SCALE GENOMIC DNA]</scope>
</reference>